<gene>
    <name evidence="1" type="ORF">EZS28_001489</name>
</gene>
<reference evidence="1 2" key="1">
    <citation type="submission" date="2019-03" db="EMBL/GenBank/DDBJ databases">
        <title>Single cell metagenomics reveals metabolic interactions within the superorganism composed of flagellate Streblomastix strix and complex community of Bacteroidetes bacteria on its surface.</title>
        <authorList>
            <person name="Treitli S.C."/>
            <person name="Kolisko M."/>
            <person name="Husnik F."/>
            <person name="Keeling P."/>
            <person name="Hampl V."/>
        </authorList>
    </citation>
    <scope>NUCLEOTIDE SEQUENCE [LARGE SCALE GENOMIC DNA]</scope>
    <source>
        <strain evidence="1">ST1C</strain>
    </source>
</reference>
<evidence type="ECO:0000313" key="2">
    <source>
        <dbReference type="Proteomes" id="UP000324800"/>
    </source>
</evidence>
<dbReference type="AlphaFoldDB" id="A0A5J4X719"/>
<organism evidence="1 2">
    <name type="scientific">Streblomastix strix</name>
    <dbReference type="NCBI Taxonomy" id="222440"/>
    <lineage>
        <taxon>Eukaryota</taxon>
        <taxon>Metamonada</taxon>
        <taxon>Preaxostyla</taxon>
        <taxon>Oxymonadida</taxon>
        <taxon>Streblomastigidae</taxon>
        <taxon>Streblomastix</taxon>
    </lineage>
</organism>
<dbReference type="EMBL" id="SNRW01000155">
    <property type="protein sequence ID" value="KAA6402984.1"/>
    <property type="molecule type" value="Genomic_DNA"/>
</dbReference>
<name>A0A5J4X719_9EUKA</name>
<evidence type="ECO:0000313" key="1">
    <source>
        <dbReference type="EMBL" id="KAA6402984.1"/>
    </source>
</evidence>
<comment type="caution">
    <text evidence="1">The sequence shown here is derived from an EMBL/GenBank/DDBJ whole genome shotgun (WGS) entry which is preliminary data.</text>
</comment>
<sequence>MPQLIRVVAYTFDVNEQQVQLNEDVSTCCTRFMNDCTITLTEIRIGNVNIHALDENKVNLLRDTYKLFELFIFEQIAQSEAHVMDVIQIHDETLFGNSRYNKVGLVEQVQTINQQVIILQNAPQSYDQEQLDEMLLLKADKTDTYTKTETDTLQNAKADNTDTYMKTETGTLLDAKADKTELIDSYSKRETYARDEVYTKTETYSNLDEKADKIELIDSYSKTEDDALLLLKADKTDTYSKSETDTLLDAKADKTELIDSYSKSETYARDEVYIKTETDSKLDEKADKTELIDSYSKIEDDALLLLKADKTDTYCKSETDTLLDAKADKTELIDSNSKSETYARDEVYTKTETDSKLDEKADKTELIDSYSKSETYARDETEDDALLLLKADKTELIDSYSKIEDDALLDAKADKTDLTNYVDLTSAQTITGQKQFGIISVSRISKQSKNDASIPLAGGGDMLVSSLVTQPQLQEVRDIATGKSKAYVFQTQAELNDQMAIQDNVAKLIIGDNLYIVDKEVTDYWWDGTDLKVLETELPDTSNVVTTLGAATGSGNAITDISIDGNTLTPAKNKNFVDIDYDQSISGQKTFNTTIHSVGIMVQTYDSSSVVRAGGGVRSIADIQSASYSKSEDDALLLLKADKTQLIDSYSKGETDNLLNDKANTGVSYTKGEDDTLLFAKADKSQLIDSYTKGEDDALLLLKADKTELIDSYTIRVKQIIFQIIKQIMELLTLKGETDNLLNNKANNGVSYTKGEDDTLLFAKADKTQLIDSYSKSETYARNELYTKGETDNQLNNKANQSTTYTKTETDQLIYQIDTGDIVLSNYYTKTKTDEILDEKANTTDLSNYMTLGTSKTITANKTFNNACRFVSSIDGMSTVTGSSFVKSGADDTVVLLGAGGTKPISEFAGARTDLSNYYTKTQTYSQTEVNNKFVRFNGSIQQTITGRLKYVSQFDYPDETQDPVANTYLTMSEVDVKLTNVVITNTTQSVTGAKTFNANVTATGFVKSGKDDTSVLLAGGGDQLLSSFGGVQVEDITSLVVNLHSNITFNQLKLTQIGTFYTLMMEIIPKTQIATSTQTIICTVGSISNTITPPTPPSTTYRIQLATKRKTLTCMYSYRDFLISTDSTEAWGVNDDVGVQFSWML</sequence>
<dbReference type="Proteomes" id="UP000324800">
    <property type="component" value="Unassembled WGS sequence"/>
</dbReference>
<proteinExistence type="predicted"/>
<accession>A0A5J4X719</accession>
<protein>
    <submittedName>
        <fullName evidence="1">Uncharacterized protein</fullName>
    </submittedName>
</protein>